<evidence type="ECO:0000313" key="2">
    <source>
        <dbReference type="Proteomes" id="UP000033220"/>
    </source>
</evidence>
<protein>
    <submittedName>
        <fullName evidence="1">Uncharacterized protein</fullName>
    </submittedName>
</protein>
<sequence>MMEWLEKFIVLVASHADSCITYRKRQGDPSPFFFDTFYRDSDLHFSLLGKFNSIIYKIN</sequence>
<dbReference type="KEGG" id="rpm:RSPPHO_00665"/>
<dbReference type="EMBL" id="HE663493">
    <property type="protein sequence ID" value="CCG07291.1"/>
    <property type="molecule type" value="Genomic_DNA"/>
</dbReference>
<keyword evidence="2" id="KW-1185">Reference proteome</keyword>
<dbReference type="HOGENOM" id="CLU_2957687_0_0_5"/>
<reference evidence="1 2" key="1">
    <citation type="submission" date="2012-02" db="EMBL/GenBank/DDBJ databases">
        <title>Shotgun genome sequence of Phaeospirillum photometricum DSM 122.</title>
        <authorList>
            <person name="Duquesne K."/>
            <person name="Sturgis J."/>
        </authorList>
    </citation>
    <scope>NUCLEOTIDE SEQUENCE [LARGE SCALE GENOMIC DNA]</scope>
    <source>
        <strain evidence="2">DSM122</strain>
    </source>
</reference>
<name>H6SQ21_PARPM</name>
<evidence type="ECO:0000313" key="1">
    <source>
        <dbReference type="EMBL" id="CCG07291.1"/>
    </source>
</evidence>
<gene>
    <name evidence="1" type="ORF">RSPPHO_00665</name>
</gene>
<dbReference type="Proteomes" id="UP000033220">
    <property type="component" value="Chromosome DSM 122"/>
</dbReference>
<dbReference type="AlphaFoldDB" id="H6SQ21"/>
<proteinExistence type="predicted"/>
<accession>H6SQ21</accession>
<organism evidence="1 2">
    <name type="scientific">Pararhodospirillum photometricum DSM 122</name>
    <dbReference type="NCBI Taxonomy" id="1150469"/>
    <lineage>
        <taxon>Bacteria</taxon>
        <taxon>Pseudomonadati</taxon>
        <taxon>Pseudomonadota</taxon>
        <taxon>Alphaproteobacteria</taxon>
        <taxon>Rhodospirillales</taxon>
        <taxon>Rhodospirillaceae</taxon>
        <taxon>Pararhodospirillum</taxon>
    </lineage>
</organism>